<comment type="caution">
    <text evidence="3">The sequence shown here is derived from an EMBL/GenBank/DDBJ whole genome shotgun (WGS) entry which is preliminary data.</text>
</comment>
<feature type="domain" description="Myb-like DNA-binding" evidence="2">
    <location>
        <begin position="184"/>
        <end position="231"/>
    </location>
</feature>
<organism evidence="3 4">
    <name type="scientific">Letharia columbiana</name>
    <dbReference type="NCBI Taxonomy" id="112416"/>
    <lineage>
        <taxon>Eukaryota</taxon>
        <taxon>Fungi</taxon>
        <taxon>Dikarya</taxon>
        <taxon>Ascomycota</taxon>
        <taxon>Pezizomycotina</taxon>
        <taxon>Lecanoromycetes</taxon>
        <taxon>OSLEUM clade</taxon>
        <taxon>Lecanoromycetidae</taxon>
        <taxon>Lecanorales</taxon>
        <taxon>Lecanorineae</taxon>
        <taxon>Parmeliaceae</taxon>
        <taxon>Letharia</taxon>
    </lineage>
</organism>
<sequence>MNKAAKARSSVAEQTTPCTQPLALRFPEKLRIAAPVSFAMASKHGRFVISHRDPSKFKYSLAHKYLDAPGDIENCCRCTFCREYQPKYRVKRSTYQDQYPFGLPDEDPEDQEPEPDSDSDPDPDPDQDQSKDQDPHQDRDKDPNQDPDQNTDEHRDVPTTKDIPLSSVVVRFIHFIKMAPASNEEQFKFLISCIRYSNNGKVDFTEVAKECNIVSKGAAAKRYERMMKANGIHQSQSGGTTASGIRDTPIPSPRRKTSPSAGTCSKKRKLDQYAETNSNFNTDDDEGLGNVKAESSITVKAEPIKAEPIKEEPMGQEGTPESTAPTGAFQYPSSGGMGFDGAHDSAMFDDFLAFGGSSSHDHGSQAAFHGGFADQGFASMSMTPATGNGDGQGLHESIVITD</sequence>
<dbReference type="AlphaFoldDB" id="A0A8H6FMJ0"/>
<feature type="region of interest" description="Disordered" evidence="1">
    <location>
        <begin position="231"/>
        <end position="290"/>
    </location>
</feature>
<proteinExistence type="predicted"/>
<dbReference type="OrthoDB" id="5353914at2759"/>
<evidence type="ECO:0000259" key="2">
    <source>
        <dbReference type="Pfam" id="PF22980"/>
    </source>
</evidence>
<feature type="compositionally biased region" description="Acidic residues" evidence="1">
    <location>
        <begin position="104"/>
        <end position="127"/>
    </location>
</feature>
<dbReference type="GeneID" id="59292066"/>
<dbReference type="Pfam" id="PF22980">
    <property type="entry name" value="Myb_DNA-bind_8"/>
    <property type="match status" value="1"/>
</dbReference>
<accession>A0A8H6FMJ0</accession>
<dbReference type="Proteomes" id="UP000578531">
    <property type="component" value="Unassembled WGS sequence"/>
</dbReference>
<evidence type="ECO:0000313" key="3">
    <source>
        <dbReference type="EMBL" id="KAF6231277.1"/>
    </source>
</evidence>
<evidence type="ECO:0000256" key="1">
    <source>
        <dbReference type="SAM" id="MobiDB-lite"/>
    </source>
</evidence>
<name>A0A8H6FMJ0_9LECA</name>
<dbReference type="RefSeq" id="XP_037160710.1">
    <property type="nucleotide sequence ID" value="XM_037312305.1"/>
</dbReference>
<protein>
    <recommendedName>
        <fullName evidence="2">Myb-like DNA-binding domain-containing protein</fullName>
    </recommendedName>
</protein>
<dbReference type="EMBL" id="JACCJC010000058">
    <property type="protein sequence ID" value="KAF6231277.1"/>
    <property type="molecule type" value="Genomic_DNA"/>
</dbReference>
<feature type="compositionally biased region" description="Basic and acidic residues" evidence="1">
    <location>
        <begin position="128"/>
        <end position="144"/>
    </location>
</feature>
<reference evidence="3 4" key="1">
    <citation type="journal article" date="2020" name="Genomics">
        <title>Complete, high-quality genomes from long-read metagenomic sequencing of two wolf lichen thalli reveals enigmatic genome architecture.</title>
        <authorList>
            <person name="McKenzie S.K."/>
            <person name="Walston R.F."/>
            <person name="Allen J.L."/>
        </authorList>
    </citation>
    <scope>NUCLEOTIDE SEQUENCE [LARGE SCALE GENOMIC DNA]</scope>
    <source>
        <strain evidence="3">WasteWater2</strain>
    </source>
</reference>
<gene>
    <name evidence="3" type="ORF">HO173_010420</name>
</gene>
<keyword evidence="4" id="KW-1185">Reference proteome</keyword>
<feature type="region of interest" description="Disordered" evidence="1">
    <location>
        <begin position="383"/>
        <end position="402"/>
    </location>
</feature>
<feature type="compositionally biased region" description="Polar residues" evidence="1">
    <location>
        <begin position="232"/>
        <end position="243"/>
    </location>
</feature>
<dbReference type="InterPro" id="IPR054505">
    <property type="entry name" value="Myb_DNA-bind_8"/>
</dbReference>
<feature type="region of interest" description="Disordered" evidence="1">
    <location>
        <begin position="98"/>
        <end position="160"/>
    </location>
</feature>
<evidence type="ECO:0000313" key="4">
    <source>
        <dbReference type="Proteomes" id="UP000578531"/>
    </source>
</evidence>